<keyword evidence="2" id="KW-1185">Reference proteome</keyword>
<proteinExistence type="predicted"/>
<dbReference type="Proteomes" id="UP000270094">
    <property type="component" value="Unassembled WGS sequence"/>
</dbReference>
<evidence type="ECO:0000313" key="1">
    <source>
        <dbReference type="EMBL" id="VDM70706.1"/>
    </source>
</evidence>
<gene>
    <name evidence="1" type="ORF">SVUK_LOCUS5704</name>
</gene>
<evidence type="ECO:0000313" key="2">
    <source>
        <dbReference type="Proteomes" id="UP000270094"/>
    </source>
</evidence>
<reference evidence="1 2" key="1">
    <citation type="submission" date="2018-11" db="EMBL/GenBank/DDBJ databases">
        <authorList>
            <consortium name="Pathogen Informatics"/>
        </authorList>
    </citation>
    <scope>NUCLEOTIDE SEQUENCE [LARGE SCALE GENOMIC DNA]</scope>
</reference>
<dbReference type="AlphaFoldDB" id="A0A3P7ILJ8"/>
<dbReference type="EMBL" id="UYYB01017226">
    <property type="protein sequence ID" value="VDM70706.1"/>
    <property type="molecule type" value="Genomic_DNA"/>
</dbReference>
<accession>A0A3P7ILJ8</accession>
<name>A0A3P7ILJ8_STRVU</name>
<dbReference type="OrthoDB" id="2423195at2759"/>
<organism evidence="1 2">
    <name type="scientific">Strongylus vulgaris</name>
    <name type="common">Blood worm</name>
    <dbReference type="NCBI Taxonomy" id="40348"/>
    <lineage>
        <taxon>Eukaryota</taxon>
        <taxon>Metazoa</taxon>
        <taxon>Ecdysozoa</taxon>
        <taxon>Nematoda</taxon>
        <taxon>Chromadorea</taxon>
        <taxon>Rhabditida</taxon>
        <taxon>Rhabditina</taxon>
        <taxon>Rhabditomorpha</taxon>
        <taxon>Strongyloidea</taxon>
        <taxon>Strongylidae</taxon>
        <taxon>Strongylus</taxon>
    </lineage>
</organism>
<protein>
    <submittedName>
        <fullName evidence="1">Uncharacterized protein</fullName>
    </submittedName>
</protein>
<sequence length="243" mass="27894">MIRLTVRPTTAQFPSAKLMVKWAETDDDKDDVEFALREGGGRSGHIVHPLISKNTYNERRYPSALLKAFDDPWLEERRPWMLVKFGYATFAIRNEDLIWKAVEEVINELGRYSVFLEKCPSYYSLSCNTQKESTIAQVANGIYSHLEAEQPSVYPVLLLIDDFDGKFSDFIKQLFAKYVYIFTLSGQEVADIAASSEEYPYIELRDWCKEFSALIANSEGGRCLFPASCPNSAERTSREEEYE</sequence>